<gene>
    <name evidence="1" type="ORF">SI7747_06007560</name>
</gene>
<dbReference type="Proteomes" id="UP001189122">
    <property type="component" value="Unassembled WGS sequence"/>
</dbReference>
<dbReference type="EMBL" id="CACRZD030000006">
    <property type="protein sequence ID" value="CAA6661162.1"/>
    <property type="molecule type" value="Genomic_DNA"/>
</dbReference>
<sequence length="54" mass="5744">MGQNSATSLLDLASTSAECAFSCVACSEARTMQRRARRMTASRRTAARSMVEGG</sequence>
<proteinExistence type="predicted"/>
<dbReference type="EMBL" id="LR743593">
    <property type="protein sequence ID" value="CAA2621464.1"/>
    <property type="molecule type" value="Genomic_DNA"/>
</dbReference>
<accession>A0A7I8IT66</accession>
<protein>
    <submittedName>
        <fullName evidence="1">Uncharacterized protein</fullName>
    </submittedName>
</protein>
<organism evidence="1">
    <name type="scientific">Spirodela intermedia</name>
    <name type="common">Intermediate duckweed</name>
    <dbReference type="NCBI Taxonomy" id="51605"/>
    <lineage>
        <taxon>Eukaryota</taxon>
        <taxon>Viridiplantae</taxon>
        <taxon>Streptophyta</taxon>
        <taxon>Embryophyta</taxon>
        <taxon>Tracheophyta</taxon>
        <taxon>Spermatophyta</taxon>
        <taxon>Magnoliopsida</taxon>
        <taxon>Liliopsida</taxon>
        <taxon>Araceae</taxon>
        <taxon>Lemnoideae</taxon>
        <taxon>Spirodela</taxon>
    </lineage>
</organism>
<name>A0A7I8IT66_SPIIN</name>
<evidence type="ECO:0000313" key="2">
    <source>
        <dbReference type="Proteomes" id="UP001189122"/>
    </source>
</evidence>
<evidence type="ECO:0000313" key="1">
    <source>
        <dbReference type="EMBL" id="CAA2621464.1"/>
    </source>
</evidence>
<dbReference type="AlphaFoldDB" id="A0A7I8IT66"/>
<reference evidence="1 2" key="1">
    <citation type="submission" date="2019-12" db="EMBL/GenBank/DDBJ databases">
        <authorList>
            <person name="Scholz U."/>
            <person name="Mascher M."/>
            <person name="Fiebig A."/>
        </authorList>
    </citation>
    <scope>NUCLEOTIDE SEQUENCE</scope>
</reference>
<keyword evidence="2" id="KW-1185">Reference proteome</keyword>